<dbReference type="PANTHER" id="PTHR33103">
    <property type="entry name" value="OS01G0153900 PROTEIN"/>
    <property type="match status" value="1"/>
</dbReference>
<dbReference type="eggNOG" id="ENOG502RI50">
    <property type="taxonomic scope" value="Eukaryota"/>
</dbReference>
<reference evidence="2" key="2">
    <citation type="submission" date="2013-12" db="EMBL/GenBank/DDBJ databases">
        <authorList>
            <person name="Yu Y."/>
            <person name="Lee S."/>
            <person name="de Baynast K."/>
            <person name="Wissotski M."/>
            <person name="Liu L."/>
            <person name="Talag J."/>
            <person name="Goicoechea J."/>
            <person name="Angelova A."/>
            <person name="Jetty R."/>
            <person name="Kudrna D."/>
            <person name="Golser W."/>
            <person name="Rivera L."/>
            <person name="Zhang J."/>
            <person name="Wing R."/>
        </authorList>
    </citation>
    <scope>NUCLEOTIDE SEQUENCE</scope>
</reference>
<organism evidence="1 2">
    <name type="scientific">Leersia perrieri</name>
    <dbReference type="NCBI Taxonomy" id="77586"/>
    <lineage>
        <taxon>Eukaryota</taxon>
        <taxon>Viridiplantae</taxon>
        <taxon>Streptophyta</taxon>
        <taxon>Embryophyta</taxon>
        <taxon>Tracheophyta</taxon>
        <taxon>Spermatophyta</taxon>
        <taxon>Magnoliopsida</taxon>
        <taxon>Liliopsida</taxon>
        <taxon>Poales</taxon>
        <taxon>Poaceae</taxon>
        <taxon>BOP clade</taxon>
        <taxon>Oryzoideae</taxon>
        <taxon>Oryzeae</taxon>
        <taxon>Oryzinae</taxon>
        <taxon>Leersia</taxon>
    </lineage>
</organism>
<dbReference type="AlphaFoldDB" id="A0A0D9W8V9"/>
<protein>
    <recommendedName>
        <fullName evidence="3">DUF674 domain-containing protein</fullName>
    </recommendedName>
</protein>
<dbReference type="STRING" id="77586.A0A0D9W8V9"/>
<dbReference type="PANTHER" id="PTHR33103:SF86">
    <property type="entry name" value="OS04G0594500 PROTEIN"/>
    <property type="match status" value="1"/>
</dbReference>
<dbReference type="Gramene" id="LPERR04G19440.1">
    <property type="protein sequence ID" value="LPERR04G19440.1"/>
    <property type="gene ID" value="LPERR04G19440"/>
</dbReference>
<dbReference type="InterPro" id="IPR007750">
    <property type="entry name" value="DUF674"/>
</dbReference>
<evidence type="ECO:0000313" key="2">
    <source>
        <dbReference type="Proteomes" id="UP000032180"/>
    </source>
</evidence>
<dbReference type="Pfam" id="PF05056">
    <property type="entry name" value="DUF674"/>
    <property type="match status" value="1"/>
</dbReference>
<name>A0A0D9W8V9_9ORYZ</name>
<sequence length="508" mass="56025">MSETKSEGPTIAVKLFIDKERSRVLFAESDKDFVDVLFGFLTLPLGTFVRLFGKQSQVGCLDELYKSVEDLSAEYFQTKACKAMLLNPFNDAAKHCRQLKVRVDDSNQTAVYVCKDANCCANGDSGVTFVSGSICKCGKVMEYIGEWPQDDGISSAAGGSDSGVFVKGCFKFIVTDDLQIAPASTSFMMSIFDKFGVRDPGNLEQKILQLNAAKITSLLKISLTSKQALTVYYFDAPTPNDAYIYVLPEGLYSEQEVDVDHKLNNMKIKVLQKKNNTSLLYAEVGEDFVDLLFGLLSIPLGSIIKAYGKWSSNGCVENIYRRIDGNAKGFVDIERQILLVSPNVASFFGCSTTNVLLQVEEADPKQKSITGCFKCFKIAGFSCYDRCSEQKSTWNGRNYIYSFKNCSVSSKYVSLCEVNPKLPYAGSHKGEGYVKQGVQNFMVTDDLHVRPLSSTSTLQAVTESKIQAKELVEKEITLTKIQALSITIPLALLAKNSSYQTLTMGIAD</sequence>
<reference evidence="1 2" key="1">
    <citation type="submission" date="2012-08" db="EMBL/GenBank/DDBJ databases">
        <title>Oryza genome evolution.</title>
        <authorList>
            <person name="Wing R.A."/>
        </authorList>
    </citation>
    <scope>NUCLEOTIDE SEQUENCE</scope>
</reference>
<accession>A0A0D9W8V9</accession>
<reference evidence="1" key="3">
    <citation type="submission" date="2015-04" db="UniProtKB">
        <authorList>
            <consortium name="EnsemblPlants"/>
        </authorList>
    </citation>
    <scope>IDENTIFICATION</scope>
</reference>
<dbReference type="Proteomes" id="UP000032180">
    <property type="component" value="Chromosome 4"/>
</dbReference>
<dbReference type="EnsemblPlants" id="LPERR04G19440.1">
    <property type="protein sequence ID" value="LPERR04G19440.1"/>
    <property type="gene ID" value="LPERR04G19440"/>
</dbReference>
<evidence type="ECO:0008006" key="3">
    <source>
        <dbReference type="Google" id="ProtNLM"/>
    </source>
</evidence>
<keyword evidence="2" id="KW-1185">Reference proteome</keyword>
<dbReference type="HOGENOM" id="CLU_030757_1_2_1"/>
<proteinExistence type="predicted"/>
<evidence type="ECO:0000313" key="1">
    <source>
        <dbReference type="EnsemblPlants" id="LPERR04G19440.1"/>
    </source>
</evidence>